<evidence type="ECO:0000259" key="2">
    <source>
        <dbReference type="Pfam" id="PF01494"/>
    </source>
</evidence>
<evidence type="ECO:0000256" key="1">
    <source>
        <dbReference type="ARBA" id="ARBA00023002"/>
    </source>
</evidence>
<proteinExistence type="predicted"/>
<dbReference type="Proteomes" id="UP001515943">
    <property type="component" value="Unassembled WGS sequence"/>
</dbReference>
<dbReference type="Gene3D" id="3.30.70.2450">
    <property type="match status" value="1"/>
</dbReference>
<keyword evidence="1" id="KW-0560">Oxidoreductase</keyword>
<dbReference type="InterPro" id="IPR036188">
    <property type="entry name" value="FAD/NAD-bd_sf"/>
</dbReference>
<accession>A0ABX1FEP8</accession>
<name>A0ABX1FEP8_9PSEU</name>
<reference evidence="3 4" key="1">
    <citation type="submission" date="2019-08" db="EMBL/GenBank/DDBJ databases">
        <title>Lentzea from Indian Himalayas.</title>
        <authorList>
            <person name="Mandal S."/>
            <person name="Mallick Gupta A."/>
            <person name="Maiti P.K."/>
            <person name="Sarkar J."/>
            <person name="Mandal S."/>
        </authorList>
    </citation>
    <scope>NUCLEOTIDE SEQUENCE [LARGE SCALE GENOMIC DNA]</scope>
    <source>
        <strain evidence="3 4">PSKA42</strain>
    </source>
</reference>
<protein>
    <submittedName>
        <fullName evidence="3">Bifunctional 3-(3-hydroxy-phenyl)propionate/3-hydroxycinnamic acid hydroxylase</fullName>
    </submittedName>
</protein>
<dbReference type="PRINTS" id="PR00420">
    <property type="entry name" value="RNGMNOXGNASE"/>
</dbReference>
<dbReference type="Pfam" id="PF01494">
    <property type="entry name" value="FAD_binding_3"/>
    <property type="match status" value="1"/>
</dbReference>
<gene>
    <name evidence="3" type="ORF">FXN61_11295</name>
</gene>
<dbReference type="InterPro" id="IPR002938">
    <property type="entry name" value="FAD-bd"/>
</dbReference>
<dbReference type="Gene3D" id="3.50.50.60">
    <property type="entry name" value="FAD/NAD(P)-binding domain"/>
    <property type="match status" value="1"/>
</dbReference>
<dbReference type="PANTHER" id="PTHR43476:SF3">
    <property type="entry name" value="FAD-BINDING MONOOXYGENASE"/>
    <property type="match status" value="1"/>
</dbReference>
<dbReference type="InterPro" id="IPR050631">
    <property type="entry name" value="PheA/TfdB_FAD_monoxygenase"/>
</dbReference>
<evidence type="ECO:0000313" key="4">
    <source>
        <dbReference type="Proteomes" id="UP001515943"/>
    </source>
</evidence>
<evidence type="ECO:0000313" key="3">
    <source>
        <dbReference type="EMBL" id="NKE57390.1"/>
    </source>
</evidence>
<organism evidence="3 4">
    <name type="scientific">Lentzea indica</name>
    <dbReference type="NCBI Taxonomy" id="2604800"/>
    <lineage>
        <taxon>Bacteria</taxon>
        <taxon>Bacillati</taxon>
        <taxon>Actinomycetota</taxon>
        <taxon>Actinomycetes</taxon>
        <taxon>Pseudonocardiales</taxon>
        <taxon>Pseudonocardiaceae</taxon>
        <taxon>Lentzea</taxon>
    </lineage>
</organism>
<keyword evidence="4" id="KW-1185">Reference proteome</keyword>
<dbReference type="NCBIfam" id="NF004829">
    <property type="entry name" value="PRK06183.1-3"/>
    <property type="match status" value="1"/>
</dbReference>
<dbReference type="NCBIfam" id="NF004831">
    <property type="entry name" value="PRK06183.1-5"/>
    <property type="match status" value="1"/>
</dbReference>
<feature type="domain" description="FAD-binding" evidence="2">
    <location>
        <begin position="2"/>
        <end position="337"/>
    </location>
</feature>
<dbReference type="Gene3D" id="3.40.30.120">
    <property type="match status" value="1"/>
</dbReference>
<dbReference type="EMBL" id="VSRL01000031">
    <property type="protein sequence ID" value="NKE57390.1"/>
    <property type="molecule type" value="Genomic_DNA"/>
</dbReference>
<sequence length="534" mass="59170">MPVAIVGAGPIGVTAANLLGVYGVTTLVIDRETEVIDYPRAAGVDDESLRTFQTAELVDEILRGTIQNVPLKLFDGGGRCLADIRPTAQDYGWYKRNIFMQPRAEAVLRRGLARFPHVQVMLGTELRELRQDADGVTLRLVTATGEQHEVRAGHVIAADGGRSPIRTQLGIALEGRTHPRKWVVIDCAHDPLDAPYTALHCDPRRPYVCAHLPDDHRRWEFMLFPGEDADEMLTPERVNDLLRHHVPDPGVVEVIRARVYTHHSRIAARFVEGRVALAGDAAHLMPPWAGQGMNTGIRDVTNLCWKLAAIVQDGADGSLLETYDRERRPHAQAMIDLSTTLGRVISPTRRSVARARDWFIRGASAAPPIKRWTLEMRFKPVPHYQDGFVTRERPGTRRPAVGRMMAQPVVETADGTCRRLDDVLGPWFAVIGFECDPLAALDAAELAVVARFRPRVVKVVESRAGRRHHDKPCADSGTVVVEDVHNELRAWFQARSGNVVLVRPDRYVAAMTSAEELGDALALLAGRFTGSRVP</sequence>
<comment type="caution">
    <text evidence="3">The sequence shown here is derived from an EMBL/GenBank/DDBJ whole genome shotgun (WGS) entry which is preliminary data.</text>
</comment>
<dbReference type="SUPFAM" id="SSF51905">
    <property type="entry name" value="FAD/NAD(P)-binding domain"/>
    <property type="match status" value="1"/>
</dbReference>
<dbReference type="PANTHER" id="PTHR43476">
    <property type="entry name" value="3-(3-HYDROXY-PHENYL)PROPIONATE/3-HYDROXYCINNAMIC ACID HYDROXYLASE"/>
    <property type="match status" value="1"/>
</dbReference>